<name>A0A1H9PSN7_9EURY</name>
<protein>
    <submittedName>
        <fullName evidence="3">Uncharacterized protein</fullName>
    </submittedName>
</protein>
<evidence type="ECO:0000256" key="2">
    <source>
        <dbReference type="SAM" id="MobiDB-lite"/>
    </source>
</evidence>
<feature type="coiled-coil region" evidence="1">
    <location>
        <begin position="1237"/>
        <end position="1264"/>
    </location>
</feature>
<dbReference type="RefSeq" id="WP_090620841.1">
    <property type="nucleotide sequence ID" value="NZ_FOFD01000006.1"/>
</dbReference>
<dbReference type="Proteomes" id="UP000199114">
    <property type="component" value="Unassembled WGS sequence"/>
</dbReference>
<proteinExistence type="predicted"/>
<evidence type="ECO:0000313" key="3">
    <source>
        <dbReference type="EMBL" id="SER51202.1"/>
    </source>
</evidence>
<feature type="compositionally biased region" description="Polar residues" evidence="2">
    <location>
        <begin position="1168"/>
        <end position="1183"/>
    </location>
</feature>
<evidence type="ECO:0000256" key="1">
    <source>
        <dbReference type="SAM" id="Coils"/>
    </source>
</evidence>
<reference evidence="4" key="1">
    <citation type="submission" date="2016-10" db="EMBL/GenBank/DDBJ databases">
        <authorList>
            <person name="Varghese N."/>
            <person name="Submissions S."/>
        </authorList>
    </citation>
    <scope>NUCLEOTIDE SEQUENCE [LARGE SCALE GENOMIC DNA]</scope>
    <source>
        <strain evidence="4">DSM 25055</strain>
    </source>
</reference>
<dbReference type="AlphaFoldDB" id="A0A1H9PSN7"/>
<dbReference type="OrthoDB" id="174177at2157"/>
<organism evidence="3 4">
    <name type="scientific">Natrinema salaciae</name>
    <dbReference type="NCBI Taxonomy" id="1186196"/>
    <lineage>
        <taxon>Archaea</taxon>
        <taxon>Methanobacteriati</taxon>
        <taxon>Methanobacteriota</taxon>
        <taxon>Stenosarchaea group</taxon>
        <taxon>Halobacteria</taxon>
        <taxon>Halobacteriales</taxon>
        <taxon>Natrialbaceae</taxon>
        <taxon>Natrinema</taxon>
    </lineage>
</organism>
<sequence length="1280" mass="144926">MSDTHIHDIFQQSPTRELEEVQKVNARARAENDVREFYETDSARDVLTTLGNLVDKYPHEEPRFLYISATFGSGKTHLLKLIGFAADTESEFADLGEELANRWPGFQSFRQSVANSHVDRLKPVFLNLLNRDASQEPPLPYLIYEAIGRELGYPTDPNWLLEWAWQLDMNHGDCWERLQEVEHDGQTFEDVYDERASLRSWLYDAVPTLDDSPYASREEVKQSIDDAIEEVDPDEFDPDELVDRIEAAQESLSTPETETELLIGLDEVALFIGDGRHRYREFQETMEALTELGVGPNPPVIGTGQYPIERIHGEFDDTEVTEQPWYGAQEPLEGADTEIIVRKRWLQKDAEGGQAVESALREMTDLTLDAYSDIAGADPDAVESYPFREYDLGLLRTVIQQLMPRGRVTEEEYVQGRALLILVRSLFTRFEWGDKQVGALVTWDELYDLLVEETTYIPLWVQEMVENKLVPSAGGDESAFSVRVAKALYLLNQVRSEVPSTPANLARLMVKSTHESFESVRGDVESALSDLLEDRKVLTETNDRGDEEYLLVSEEQEDILTRAKTRAQQIPSHRLSAKLENSIREGSNLLLSEGSRHEVDLEGERKVPLRFGYSVLDPIEQAPTPEFDAVRVRLVAGRDEEVSDQVDAWQSTNEGRDGGEHVLVAVELQGSTIDRLRDVMGMQEVLSEETETYPDLESDHRDEQRALESAIREQLEEADVYVRTGGTRGRYGDVIEQVVETQVRSVFSGTRFVLTNGITEVEDAKQMARFFRGVDDWPLSSEDAVTLGVDTDRAELADGWCQEFLDEYEDTQSLRAEDLLTQTVQRGGTYRGTPQESISALLITLATANKIALRRDDEYITEPDEIGRAVRNKTNLTDVQIRFESLDGIDPDQIQEAVETLIGEEPDGTDPDAWLSELATWVDENSVLVKRVLRGVSREFGEGASLDELERALQPALGGESLETDDFASDEIARQSERFARARGLFRSVEDDDTLWEQFSQRTMEMQQLYPGADITGEMQAIVGGDEVPDADRLRATIDESDAHRRTVVREQYERITGESPPDEEPESVVSSLATWLYAHDGSSKETADRVAIEFDGVTIDDLYELFETAWNGDSFSEEDLVDPTVVQQAKRYERARRLLEDSGSEASLWSQLRDASRRLEDERPNHPVTTDVNEMLSRSQPPSVDDVEQLLDKAENPFEVNERLEELASELQSEYPDHDLTQEVVDAVEGSSPPSKERMGELIEDAEQLLDGVDEQLRRIRETMDELPDDSVVMIELLD</sequence>
<accession>A0A1H9PSN7</accession>
<keyword evidence="4" id="KW-1185">Reference proteome</keyword>
<evidence type="ECO:0000313" key="4">
    <source>
        <dbReference type="Proteomes" id="UP000199114"/>
    </source>
</evidence>
<dbReference type="EMBL" id="FOFD01000006">
    <property type="protein sequence ID" value="SER51202.1"/>
    <property type="molecule type" value="Genomic_DNA"/>
</dbReference>
<gene>
    <name evidence="3" type="ORF">SAMN04489841_3964</name>
</gene>
<dbReference type="STRING" id="1186196.SAMN04489841_3964"/>
<feature type="region of interest" description="Disordered" evidence="2">
    <location>
        <begin position="1158"/>
        <end position="1183"/>
    </location>
</feature>
<keyword evidence="1" id="KW-0175">Coiled coil</keyword>